<name>A0AAN8ETK7_TRICO</name>
<keyword evidence="2" id="KW-1185">Reference proteome</keyword>
<accession>A0AAN8ETK7</accession>
<comment type="caution">
    <text evidence="1">The sequence shown here is derived from an EMBL/GenBank/DDBJ whole genome shotgun (WGS) entry which is preliminary data.</text>
</comment>
<proteinExistence type="predicted"/>
<evidence type="ECO:0000313" key="1">
    <source>
        <dbReference type="EMBL" id="KAK5967911.1"/>
    </source>
</evidence>
<gene>
    <name evidence="1" type="ORF">GCK32_006493</name>
</gene>
<sequence>MRDETGTIASLNCPNFAAKCKWANTNDEELDWTTLQAVPNPDRFLSLLDGENYPDPAAGVLTSPQRPGWEGGQLISDPLPCLPYGIRVTATAWKTQNGPIHDQPKLQVCSKNVAEVRFPLVNCNEFEVRNGEPVTVEVPAANNPNQPAHIVFYGNNFVAAQGGAIFLQDIVVEGTLTCSGGGPSNNNPVLINEGDTFRRQPVDEQDAQQLAASYAKTYDSAGPFKDTEGLSTLEELVESPGKNSEKFVGPLTSMSIHPSEQNSVVQSFAAERSPPTPPTPAHPFSPGLFESCLELSCNPSAQKFLVAPFMDPKIKSYTLVSEALNIPLMEPVYFCFNEYVATQGLSLSVCTDRMDCFYRKDTLQTGNTIDENKKWNVRCVKLPVGTYELRVIAENNGENKGEIGFLPIRLAYDPAGQKMIC</sequence>
<dbReference type="Proteomes" id="UP001331761">
    <property type="component" value="Unassembled WGS sequence"/>
</dbReference>
<reference evidence="1 2" key="1">
    <citation type="submission" date="2019-10" db="EMBL/GenBank/DDBJ databases">
        <title>Assembly and Annotation for the nematode Trichostrongylus colubriformis.</title>
        <authorList>
            <person name="Martin J."/>
        </authorList>
    </citation>
    <scope>NUCLEOTIDE SEQUENCE [LARGE SCALE GENOMIC DNA]</scope>
    <source>
        <strain evidence="1">G859</strain>
        <tissue evidence="1">Whole worm</tissue>
    </source>
</reference>
<evidence type="ECO:0008006" key="3">
    <source>
        <dbReference type="Google" id="ProtNLM"/>
    </source>
</evidence>
<dbReference type="EMBL" id="WIXE01021944">
    <property type="protein sequence ID" value="KAK5967911.1"/>
    <property type="molecule type" value="Genomic_DNA"/>
</dbReference>
<protein>
    <recommendedName>
        <fullName evidence="3">MAM domain-containing protein</fullName>
    </recommendedName>
</protein>
<dbReference type="AlphaFoldDB" id="A0AAN8ETK7"/>
<evidence type="ECO:0000313" key="2">
    <source>
        <dbReference type="Proteomes" id="UP001331761"/>
    </source>
</evidence>
<organism evidence="1 2">
    <name type="scientific">Trichostrongylus colubriformis</name>
    <name type="common">Black scour worm</name>
    <dbReference type="NCBI Taxonomy" id="6319"/>
    <lineage>
        <taxon>Eukaryota</taxon>
        <taxon>Metazoa</taxon>
        <taxon>Ecdysozoa</taxon>
        <taxon>Nematoda</taxon>
        <taxon>Chromadorea</taxon>
        <taxon>Rhabditida</taxon>
        <taxon>Rhabditina</taxon>
        <taxon>Rhabditomorpha</taxon>
        <taxon>Strongyloidea</taxon>
        <taxon>Trichostrongylidae</taxon>
        <taxon>Trichostrongylus</taxon>
    </lineage>
</organism>